<feature type="transmembrane region" description="Helical" evidence="1">
    <location>
        <begin position="12"/>
        <end position="38"/>
    </location>
</feature>
<dbReference type="EMBL" id="KQ086101">
    <property type="protein sequence ID" value="KLO08208.1"/>
    <property type="molecule type" value="Genomic_DNA"/>
</dbReference>
<feature type="transmembrane region" description="Helical" evidence="1">
    <location>
        <begin position="84"/>
        <end position="107"/>
    </location>
</feature>
<dbReference type="Proteomes" id="UP000053477">
    <property type="component" value="Unassembled WGS sequence"/>
</dbReference>
<keyword evidence="1" id="KW-0812">Transmembrane</keyword>
<feature type="transmembrane region" description="Helical" evidence="1">
    <location>
        <begin position="50"/>
        <end position="72"/>
    </location>
</feature>
<evidence type="ECO:0000313" key="3">
    <source>
        <dbReference type="Proteomes" id="UP000053477"/>
    </source>
</evidence>
<name>A0A0H2RF83_9AGAM</name>
<keyword evidence="1" id="KW-0472">Membrane</keyword>
<organism evidence="2 3">
    <name type="scientific">Schizopora paradoxa</name>
    <dbReference type="NCBI Taxonomy" id="27342"/>
    <lineage>
        <taxon>Eukaryota</taxon>
        <taxon>Fungi</taxon>
        <taxon>Dikarya</taxon>
        <taxon>Basidiomycota</taxon>
        <taxon>Agaricomycotina</taxon>
        <taxon>Agaricomycetes</taxon>
        <taxon>Hymenochaetales</taxon>
        <taxon>Schizoporaceae</taxon>
        <taxon>Schizopora</taxon>
    </lineage>
</organism>
<gene>
    <name evidence="2" type="ORF">SCHPADRAFT_616480</name>
</gene>
<dbReference type="AlphaFoldDB" id="A0A0H2RF83"/>
<reference evidence="2 3" key="1">
    <citation type="submission" date="2015-04" db="EMBL/GenBank/DDBJ databases">
        <title>Complete genome sequence of Schizopora paradoxa KUC8140, a cosmopolitan wood degrader in East Asia.</title>
        <authorList>
            <consortium name="DOE Joint Genome Institute"/>
            <person name="Min B."/>
            <person name="Park H."/>
            <person name="Jang Y."/>
            <person name="Kim J.-J."/>
            <person name="Kim K.H."/>
            <person name="Pangilinan J."/>
            <person name="Lipzen A."/>
            <person name="Riley R."/>
            <person name="Grigoriev I.V."/>
            <person name="Spatafora J.W."/>
            <person name="Choi I.-G."/>
        </authorList>
    </citation>
    <scope>NUCLEOTIDE SEQUENCE [LARGE SCALE GENOMIC DNA]</scope>
    <source>
        <strain evidence="2 3">KUC8140</strain>
    </source>
</reference>
<keyword evidence="3" id="KW-1185">Reference proteome</keyword>
<accession>A0A0H2RF83</accession>
<sequence length="248" mass="27586">MIPQIRYLWKRRLSVGSIFLFLCRYLPFTSTLQIYQYVTTTDFEISHCRALLKASVCFVYLEILVTTLVLLTRAYAVWGGTKKIAYALSIYSAFMIASSSYSLSLYIRGIRSVVIHSTHGCHFEIGNSDVGIDFIIFLVTESLSLSFLLAKSILHARSLKHLQSSLSGHSVLTVMTQDGVGYYVCVMAITTANLIILKRATPSVTGFLYGVQGIVQNILCSRLFFHLRSLNGGIDVSPSENTITTSPQ</sequence>
<evidence type="ECO:0000313" key="2">
    <source>
        <dbReference type="EMBL" id="KLO08208.1"/>
    </source>
</evidence>
<keyword evidence="1" id="KW-1133">Transmembrane helix</keyword>
<evidence type="ECO:0000256" key="1">
    <source>
        <dbReference type="SAM" id="Phobius"/>
    </source>
</evidence>
<dbReference type="InParanoid" id="A0A0H2RF83"/>
<proteinExistence type="predicted"/>
<protein>
    <submittedName>
        <fullName evidence="2">Uncharacterized protein</fullName>
    </submittedName>
</protein>